<reference evidence="1" key="1">
    <citation type="journal article" date="2020" name="Stud. Mycol.">
        <title>101 Dothideomycetes genomes: a test case for predicting lifestyles and emergence of pathogens.</title>
        <authorList>
            <person name="Haridas S."/>
            <person name="Albert R."/>
            <person name="Binder M."/>
            <person name="Bloem J."/>
            <person name="Labutti K."/>
            <person name="Salamov A."/>
            <person name="Andreopoulos B."/>
            <person name="Baker S."/>
            <person name="Barry K."/>
            <person name="Bills G."/>
            <person name="Bluhm B."/>
            <person name="Cannon C."/>
            <person name="Castanera R."/>
            <person name="Culley D."/>
            <person name="Daum C."/>
            <person name="Ezra D."/>
            <person name="Gonzalez J."/>
            <person name="Henrissat B."/>
            <person name="Kuo A."/>
            <person name="Liang C."/>
            <person name="Lipzen A."/>
            <person name="Lutzoni F."/>
            <person name="Magnuson J."/>
            <person name="Mondo S."/>
            <person name="Nolan M."/>
            <person name="Ohm R."/>
            <person name="Pangilinan J."/>
            <person name="Park H.-J."/>
            <person name="Ramirez L."/>
            <person name="Alfaro M."/>
            <person name="Sun H."/>
            <person name="Tritt A."/>
            <person name="Yoshinaga Y."/>
            <person name="Zwiers L.-H."/>
            <person name="Turgeon B."/>
            <person name="Goodwin S."/>
            <person name="Spatafora J."/>
            <person name="Crous P."/>
            <person name="Grigoriev I."/>
        </authorList>
    </citation>
    <scope>NUCLEOTIDE SEQUENCE</scope>
    <source>
        <strain evidence="1">CBS 122368</strain>
    </source>
</reference>
<accession>A0A6A6IHG7</accession>
<protein>
    <submittedName>
        <fullName evidence="1">Uncharacterized protein</fullName>
    </submittedName>
</protein>
<keyword evidence="2" id="KW-1185">Reference proteome</keyword>
<organism evidence="1 2">
    <name type="scientific">Trematosphaeria pertusa</name>
    <dbReference type="NCBI Taxonomy" id="390896"/>
    <lineage>
        <taxon>Eukaryota</taxon>
        <taxon>Fungi</taxon>
        <taxon>Dikarya</taxon>
        <taxon>Ascomycota</taxon>
        <taxon>Pezizomycotina</taxon>
        <taxon>Dothideomycetes</taxon>
        <taxon>Pleosporomycetidae</taxon>
        <taxon>Pleosporales</taxon>
        <taxon>Massarineae</taxon>
        <taxon>Trematosphaeriaceae</taxon>
        <taxon>Trematosphaeria</taxon>
    </lineage>
</organism>
<gene>
    <name evidence="1" type="ORF">BU26DRAFT_294618</name>
</gene>
<sequence>MRSERWSSALRCRLSSAPHSHPRHNHNQLYHLVISCAFPLSWPSDATPSSGNAWPAFRSSLAHVTSSSSVEPVHLPSKGVSYWTGQNTRTRSISSFLQ</sequence>
<name>A0A6A6IHG7_9PLEO</name>
<dbReference type="AlphaFoldDB" id="A0A6A6IHG7"/>
<proteinExistence type="predicted"/>
<dbReference type="Proteomes" id="UP000800094">
    <property type="component" value="Unassembled WGS sequence"/>
</dbReference>
<dbReference type="RefSeq" id="XP_033685038.1">
    <property type="nucleotide sequence ID" value="XM_033821694.1"/>
</dbReference>
<dbReference type="EMBL" id="ML987194">
    <property type="protein sequence ID" value="KAF2250034.1"/>
    <property type="molecule type" value="Genomic_DNA"/>
</dbReference>
<dbReference type="GeneID" id="54575024"/>
<evidence type="ECO:0000313" key="1">
    <source>
        <dbReference type="EMBL" id="KAF2250034.1"/>
    </source>
</evidence>
<evidence type="ECO:0000313" key="2">
    <source>
        <dbReference type="Proteomes" id="UP000800094"/>
    </source>
</evidence>